<dbReference type="RefSeq" id="WP_084859324.1">
    <property type="nucleotide sequence ID" value="NZ_NBWC01000055.1"/>
</dbReference>
<protein>
    <submittedName>
        <fullName evidence="2">Uncharacterized protein</fullName>
    </submittedName>
</protein>
<proteinExistence type="predicted"/>
<name>A0A1X0ZM93_PSEPU</name>
<sequence>MNVKVIDEKTGTERTMSKRHADILVRLKKIRYPDLNRGQYMTKDLVAEQPAAAEIAIEVSAPQQEQKKRGRKPKSEK</sequence>
<feature type="region of interest" description="Disordered" evidence="1">
    <location>
        <begin position="57"/>
        <end position="77"/>
    </location>
</feature>
<dbReference type="Proteomes" id="UP000193675">
    <property type="component" value="Unassembled WGS sequence"/>
</dbReference>
<evidence type="ECO:0000256" key="1">
    <source>
        <dbReference type="SAM" id="MobiDB-lite"/>
    </source>
</evidence>
<feature type="compositionally biased region" description="Basic residues" evidence="1">
    <location>
        <begin position="68"/>
        <end position="77"/>
    </location>
</feature>
<evidence type="ECO:0000313" key="2">
    <source>
        <dbReference type="EMBL" id="ORL58106.1"/>
    </source>
</evidence>
<reference evidence="2 3" key="1">
    <citation type="submission" date="2017-04" db="EMBL/GenBank/DDBJ databases">
        <title>Presence of VIM-2 positive Pseudomonas species in chickens and their surrounding environment.</title>
        <authorList>
            <person name="Zhang R."/>
        </authorList>
    </citation>
    <scope>NUCLEOTIDE SEQUENCE [LARGE SCALE GENOMIC DNA]</scope>
    <source>
        <strain evidence="2 3">DZ-C18</strain>
    </source>
</reference>
<gene>
    <name evidence="2" type="ORF">B7H17_26285</name>
</gene>
<evidence type="ECO:0000313" key="3">
    <source>
        <dbReference type="Proteomes" id="UP000193675"/>
    </source>
</evidence>
<accession>A0A1X0ZM93</accession>
<comment type="caution">
    <text evidence="2">The sequence shown here is derived from an EMBL/GenBank/DDBJ whole genome shotgun (WGS) entry which is preliminary data.</text>
</comment>
<dbReference type="AlphaFoldDB" id="A0A1X0ZM93"/>
<dbReference type="EMBL" id="NBWC01000055">
    <property type="protein sequence ID" value="ORL58106.1"/>
    <property type="molecule type" value="Genomic_DNA"/>
</dbReference>
<organism evidence="2 3">
    <name type="scientific">Pseudomonas putida</name>
    <name type="common">Arthrobacter siderocapsulatus</name>
    <dbReference type="NCBI Taxonomy" id="303"/>
    <lineage>
        <taxon>Bacteria</taxon>
        <taxon>Pseudomonadati</taxon>
        <taxon>Pseudomonadota</taxon>
        <taxon>Gammaproteobacteria</taxon>
        <taxon>Pseudomonadales</taxon>
        <taxon>Pseudomonadaceae</taxon>
        <taxon>Pseudomonas</taxon>
    </lineage>
</organism>